<dbReference type="EMBL" id="SNRW01049256">
    <property type="protein sequence ID" value="KAA6311412.1"/>
    <property type="molecule type" value="Genomic_DNA"/>
</dbReference>
<evidence type="ECO:0000313" key="2">
    <source>
        <dbReference type="EMBL" id="KAA6311412.1"/>
    </source>
</evidence>
<feature type="region of interest" description="Disordered" evidence="1">
    <location>
        <begin position="61"/>
        <end position="82"/>
    </location>
</feature>
<reference evidence="2 3" key="1">
    <citation type="submission" date="2019-03" db="EMBL/GenBank/DDBJ databases">
        <title>Single cell metagenomics reveals metabolic interactions within the superorganism composed of flagellate Streblomastix strix and complex community of Bacteroidetes bacteria on its surface.</title>
        <authorList>
            <person name="Treitli S.C."/>
            <person name="Kolisko M."/>
            <person name="Husnik F."/>
            <person name="Keeling P."/>
            <person name="Hampl V."/>
        </authorList>
    </citation>
    <scope>NUCLEOTIDE SEQUENCE [LARGE SCALE GENOMIC DNA]</scope>
    <source>
        <strain evidence="2">ST1C</strain>
    </source>
</reference>
<name>A0A5J4PQB2_9EUKA</name>
<protein>
    <submittedName>
        <fullName evidence="2">Uncharacterized protein</fullName>
    </submittedName>
</protein>
<dbReference type="Proteomes" id="UP000324800">
    <property type="component" value="Unassembled WGS sequence"/>
</dbReference>
<dbReference type="AlphaFoldDB" id="A0A5J4PQB2"/>
<comment type="caution">
    <text evidence="2">The sequence shown here is derived from an EMBL/GenBank/DDBJ whole genome shotgun (WGS) entry which is preliminary data.</text>
</comment>
<gene>
    <name evidence="2" type="ORF">EZS28_056132</name>
</gene>
<accession>A0A5J4PQB2</accession>
<feature type="non-terminal residue" evidence="2">
    <location>
        <position position="82"/>
    </location>
</feature>
<proteinExistence type="predicted"/>
<sequence>MSIVTGSSFIKSGADNTVVLLGAGGTKPIAEFGGSVDDTNYVKKTGQSLQVIKGYIRKNMQDIEDEPSEEDEDYITKGEVAN</sequence>
<evidence type="ECO:0000313" key="3">
    <source>
        <dbReference type="Proteomes" id="UP000324800"/>
    </source>
</evidence>
<organism evidence="2 3">
    <name type="scientific">Streblomastix strix</name>
    <dbReference type="NCBI Taxonomy" id="222440"/>
    <lineage>
        <taxon>Eukaryota</taxon>
        <taxon>Metamonada</taxon>
        <taxon>Preaxostyla</taxon>
        <taxon>Oxymonadida</taxon>
        <taxon>Streblomastigidae</taxon>
        <taxon>Streblomastix</taxon>
    </lineage>
</organism>
<evidence type="ECO:0000256" key="1">
    <source>
        <dbReference type="SAM" id="MobiDB-lite"/>
    </source>
</evidence>
<feature type="compositionally biased region" description="Acidic residues" evidence="1">
    <location>
        <begin position="62"/>
        <end position="73"/>
    </location>
</feature>